<dbReference type="OrthoDB" id="3010269at2"/>
<protein>
    <submittedName>
        <fullName evidence="1">Uncharacterized protein</fullName>
    </submittedName>
</protein>
<sequence>MHEFYTEVIDERKGIYKMKIVELLNSETKEKSNLVYLAKMKVTGGEVEDVEVQGFIPEDVKHDAVCLLLDSIHLAANGGFDPIEIINMNSKHPPLKLL</sequence>
<dbReference type="RefSeq" id="WP_138129042.1">
    <property type="nucleotide sequence ID" value="NZ_SWLG01000022.1"/>
</dbReference>
<evidence type="ECO:0000313" key="1">
    <source>
        <dbReference type="EMBL" id="TLS35409.1"/>
    </source>
</evidence>
<evidence type="ECO:0000313" key="2">
    <source>
        <dbReference type="Proteomes" id="UP000308230"/>
    </source>
</evidence>
<proteinExistence type="predicted"/>
<dbReference type="EMBL" id="SWLG01000022">
    <property type="protein sequence ID" value="TLS35409.1"/>
    <property type="molecule type" value="Genomic_DNA"/>
</dbReference>
<name>A0A5R9EY41_9BACL</name>
<dbReference type="Proteomes" id="UP000308230">
    <property type="component" value="Unassembled WGS sequence"/>
</dbReference>
<gene>
    <name evidence="1" type="ORF">FCL54_20660</name>
</gene>
<comment type="caution">
    <text evidence="1">The sequence shown here is derived from an EMBL/GenBank/DDBJ whole genome shotgun (WGS) entry which is preliminary data.</text>
</comment>
<reference evidence="1 2" key="1">
    <citation type="submission" date="2019-04" db="EMBL/GenBank/DDBJ databases">
        <title>Bacillus caeni sp. nov., a bacterium isolated from mangrove sediment.</title>
        <authorList>
            <person name="Huang H."/>
            <person name="Mo K."/>
            <person name="Hu Y."/>
        </authorList>
    </citation>
    <scope>NUCLEOTIDE SEQUENCE [LARGE SCALE GENOMIC DNA]</scope>
    <source>
        <strain evidence="1 2">HB172195</strain>
    </source>
</reference>
<organism evidence="1 2">
    <name type="scientific">Exobacillus caeni</name>
    <dbReference type="NCBI Taxonomy" id="2574798"/>
    <lineage>
        <taxon>Bacteria</taxon>
        <taxon>Bacillati</taxon>
        <taxon>Bacillota</taxon>
        <taxon>Bacilli</taxon>
        <taxon>Bacillales</taxon>
        <taxon>Guptibacillaceae</taxon>
        <taxon>Exobacillus</taxon>
    </lineage>
</organism>
<dbReference type="AlphaFoldDB" id="A0A5R9EY41"/>
<keyword evidence="2" id="KW-1185">Reference proteome</keyword>
<accession>A0A5R9EY41</accession>